<dbReference type="Proteomes" id="UP000285794">
    <property type="component" value="Unassembled WGS sequence"/>
</dbReference>
<name>A0A425XYK6_9BACT</name>
<dbReference type="PROSITE" id="PS51257">
    <property type="entry name" value="PROKAR_LIPOPROTEIN"/>
    <property type="match status" value="1"/>
</dbReference>
<evidence type="ECO:0000313" key="1">
    <source>
        <dbReference type="EMBL" id="RRG20064.1"/>
    </source>
</evidence>
<evidence type="ECO:0000313" key="2">
    <source>
        <dbReference type="Proteomes" id="UP000285794"/>
    </source>
</evidence>
<dbReference type="OrthoDB" id="634553at2"/>
<organism evidence="1 2">
    <name type="scientific">Ancylomarina euxinus</name>
    <dbReference type="NCBI Taxonomy" id="2283627"/>
    <lineage>
        <taxon>Bacteria</taxon>
        <taxon>Pseudomonadati</taxon>
        <taxon>Bacteroidota</taxon>
        <taxon>Bacteroidia</taxon>
        <taxon>Marinilabiliales</taxon>
        <taxon>Marinifilaceae</taxon>
        <taxon>Ancylomarina</taxon>
    </lineage>
</organism>
<gene>
    <name evidence="1" type="ORF">DWB61_13570</name>
</gene>
<evidence type="ECO:0008006" key="3">
    <source>
        <dbReference type="Google" id="ProtNLM"/>
    </source>
</evidence>
<accession>A0A425XYK6</accession>
<protein>
    <recommendedName>
        <fullName evidence="3">Lipoprotein</fullName>
    </recommendedName>
</protein>
<reference evidence="1 2" key="1">
    <citation type="submission" date="2018-07" db="EMBL/GenBank/DDBJ databases">
        <title>Draft genome sequence of Ancylomarina sp. M1P.</title>
        <authorList>
            <person name="Yadav S."/>
            <person name="Villanueva L."/>
            <person name="Damste J.S.S."/>
        </authorList>
    </citation>
    <scope>NUCLEOTIDE SEQUENCE [LARGE SCALE GENOMIC DNA]</scope>
    <source>
        <strain evidence="1 2">M1P</strain>
    </source>
</reference>
<dbReference type="EMBL" id="QQWG01000015">
    <property type="protein sequence ID" value="RRG20064.1"/>
    <property type="molecule type" value="Genomic_DNA"/>
</dbReference>
<sequence length="337" mass="39181">MFKNSFYFFILLLLSISCSKEDVRKDEIAFYHWKAKADFTRSYSEAIKTTDANTVYMHYFDIEPLKEPSWRNDGIYPTYVLKSVDKAYQNLNIVPVVYIANQVFKTKELDVPDLANRITKLVDQISSKHFKKKIEQVQIDCDWTVTTRSHYFALLEALKCKYDIDVTIRLHQIKFQDKTGVPPVNKGTLMLYNMGDLRNNEQNSILESAIVGQYIDEGSTFPLKLKIALPLFAQTVVTNNTKKIKLIKDANRTVLEKDSHFKQINSTNFEVVKDTLYKGFYLAKGYNLKLENVEQSEITASYDLIKQSKLHTDGIIFYHLDDRSLLNYDLKNTIEKL</sequence>
<proteinExistence type="predicted"/>
<dbReference type="AlphaFoldDB" id="A0A425XYK6"/>
<comment type="caution">
    <text evidence="1">The sequence shown here is derived from an EMBL/GenBank/DDBJ whole genome shotgun (WGS) entry which is preliminary data.</text>
</comment>
<dbReference type="RefSeq" id="WP_125031428.1">
    <property type="nucleotide sequence ID" value="NZ_JAPXVP010000013.1"/>
</dbReference>
<keyword evidence="2" id="KW-1185">Reference proteome</keyword>